<dbReference type="InterPro" id="IPR017871">
    <property type="entry name" value="ABC_transporter-like_CS"/>
</dbReference>
<evidence type="ECO:0000256" key="3">
    <source>
        <dbReference type="ARBA" id="ARBA00022840"/>
    </source>
</evidence>
<dbReference type="SUPFAM" id="SSF52540">
    <property type="entry name" value="P-loop containing nucleoside triphosphate hydrolases"/>
    <property type="match status" value="1"/>
</dbReference>
<evidence type="ECO:0000313" key="5">
    <source>
        <dbReference type="EMBL" id="KAA0258623.1"/>
    </source>
</evidence>
<comment type="caution">
    <text evidence="5">The sequence shown here is derived from an EMBL/GenBank/DDBJ whole genome shotgun (WGS) entry which is preliminary data.</text>
</comment>
<dbReference type="Proteomes" id="UP000322876">
    <property type="component" value="Unassembled WGS sequence"/>
</dbReference>
<dbReference type="Pfam" id="PF00005">
    <property type="entry name" value="ABC_tran"/>
    <property type="match status" value="1"/>
</dbReference>
<dbReference type="EMBL" id="VFJB01000004">
    <property type="protein sequence ID" value="KAA0258623.1"/>
    <property type="molecule type" value="Genomic_DNA"/>
</dbReference>
<keyword evidence="6" id="KW-1185">Reference proteome</keyword>
<keyword evidence="3 5" id="KW-0067">ATP-binding</keyword>
<name>A0A5A8F8K6_9BACT</name>
<evidence type="ECO:0000313" key="6">
    <source>
        <dbReference type="Proteomes" id="UP000322876"/>
    </source>
</evidence>
<dbReference type="PROSITE" id="PS00211">
    <property type="entry name" value="ABC_TRANSPORTER_1"/>
    <property type="match status" value="1"/>
</dbReference>
<dbReference type="InterPro" id="IPR003439">
    <property type="entry name" value="ABC_transporter-like_ATP-bd"/>
</dbReference>
<feature type="domain" description="ABC transporter" evidence="4">
    <location>
        <begin position="5"/>
        <end position="219"/>
    </location>
</feature>
<proteinExistence type="predicted"/>
<evidence type="ECO:0000256" key="2">
    <source>
        <dbReference type="ARBA" id="ARBA00022741"/>
    </source>
</evidence>
<dbReference type="PROSITE" id="PS50893">
    <property type="entry name" value="ABC_TRANSPORTER_2"/>
    <property type="match status" value="1"/>
</dbReference>
<dbReference type="SMART" id="SM00382">
    <property type="entry name" value="AAA"/>
    <property type="match status" value="1"/>
</dbReference>
<keyword evidence="1" id="KW-0813">Transport</keyword>
<sequence length="219" mass="24776">MSCSLHLKNISYIAEDNTLIFENVNLHIKHKDKIAIIGPNGIGKTTLLKIISGLKKPKTGEIYVFDNRIETDDDYEKVRKKIGFLFQNSDDQFIFPTVKDDIAFGLFNLGMKKSEVEKKVKNILDDLEIAHLAEKSPFKLSGGEKKLVALAGILVCEPEILLLDEPTTALDDNAINKIIKILTSLDKTILIVSHNIEFVKKVTFFQYRLKKDGLHHLKT</sequence>
<dbReference type="InterPro" id="IPR003593">
    <property type="entry name" value="AAA+_ATPase"/>
</dbReference>
<organism evidence="5 6">
    <name type="scientific">Deferribacter autotrophicus</name>
    <dbReference type="NCBI Taxonomy" id="500465"/>
    <lineage>
        <taxon>Bacteria</taxon>
        <taxon>Pseudomonadati</taxon>
        <taxon>Deferribacterota</taxon>
        <taxon>Deferribacteres</taxon>
        <taxon>Deferribacterales</taxon>
        <taxon>Deferribacteraceae</taxon>
        <taxon>Deferribacter</taxon>
    </lineage>
</organism>
<protein>
    <submittedName>
        <fullName evidence="5">ABC transporter ATP-binding protein</fullName>
    </submittedName>
</protein>
<dbReference type="AlphaFoldDB" id="A0A5A8F8K6"/>
<evidence type="ECO:0000256" key="1">
    <source>
        <dbReference type="ARBA" id="ARBA00022448"/>
    </source>
</evidence>
<dbReference type="CDD" id="cd03225">
    <property type="entry name" value="ABC_cobalt_CbiO_domain1"/>
    <property type="match status" value="1"/>
</dbReference>
<evidence type="ECO:0000259" key="4">
    <source>
        <dbReference type="PROSITE" id="PS50893"/>
    </source>
</evidence>
<accession>A0A5A8F8K6</accession>
<dbReference type="GO" id="GO:0005524">
    <property type="term" value="F:ATP binding"/>
    <property type="evidence" value="ECO:0007669"/>
    <property type="project" value="UniProtKB-KW"/>
</dbReference>
<dbReference type="GO" id="GO:0016887">
    <property type="term" value="F:ATP hydrolysis activity"/>
    <property type="evidence" value="ECO:0007669"/>
    <property type="project" value="InterPro"/>
</dbReference>
<dbReference type="PANTHER" id="PTHR43553">
    <property type="entry name" value="HEAVY METAL TRANSPORTER"/>
    <property type="match status" value="1"/>
</dbReference>
<dbReference type="InterPro" id="IPR015856">
    <property type="entry name" value="ABC_transpr_CbiO/EcfA_su"/>
</dbReference>
<dbReference type="OrthoDB" id="9782163at2"/>
<dbReference type="RefSeq" id="WP_149266175.1">
    <property type="nucleotide sequence ID" value="NZ_VFJB01000004.1"/>
</dbReference>
<dbReference type="InterPro" id="IPR027417">
    <property type="entry name" value="P-loop_NTPase"/>
</dbReference>
<dbReference type="InterPro" id="IPR050095">
    <property type="entry name" value="ECF_ABC_transporter_ATP-bd"/>
</dbReference>
<dbReference type="Gene3D" id="3.40.50.300">
    <property type="entry name" value="P-loop containing nucleotide triphosphate hydrolases"/>
    <property type="match status" value="1"/>
</dbReference>
<reference evidence="5 6" key="1">
    <citation type="submission" date="2019-06" db="EMBL/GenBank/DDBJ databases">
        <title>Genomic insights into carbon and energy metabolism of Deferribacter autotrophicus revealed new metabolic traits in the phylum Deferribacteres.</title>
        <authorList>
            <person name="Slobodkin A.I."/>
            <person name="Slobodkina G.B."/>
            <person name="Allioux M."/>
            <person name="Alain K."/>
            <person name="Jebbar M."/>
            <person name="Shadrin V."/>
            <person name="Kublanov I.V."/>
            <person name="Toshchakov S.V."/>
            <person name="Bonch-Osmolovskaya E.A."/>
        </authorList>
    </citation>
    <scope>NUCLEOTIDE SEQUENCE [LARGE SCALE GENOMIC DNA]</scope>
    <source>
        <strain evidence="5 6">SL50</strain>
    </source>
</reference>
<gene>
    <name evidence="5" type="ORF">FHQ18_05545</name>
</gene>
<keyword evidence="2" id="KW-0547">Nucleotide-binding</keyword>
<dbReference type="GO" id="GO:0043190">
    <property type="term" value="C:ATP-binding cassette (ABC) transporter complex"/>
    <property type="evidence" value="ECO:0007669"/>
    <property type="project" value="TreeGrafter"/>
</dbReference>
<dbReference type="GO" id="GO:0042626">
    <property type="term" value="F:ATPase-coupled transmembrane transporter activity"/>
    <property type="evidence" value="ECO:0007669"/>
    <property type="project" value="TreeGrafter"/>
</dbReference>